<comment type="subcellular location">
    <subcellularLocation>
        <location evidence="1">Membrane</location>
    </subcellularLocation>
</comment>
<gene>
    <name evidence="7" type="ORF">EDS130_LOCUS42833</name>
    <name evidence="8" type="ORF">XAT740_LOCUS43052</name>
</gene>
<dbReference type="InterPro" id="IPR000276">
    <property type="entry name" value="GPCR_Rhodpsn"/>
</dbReference>
<dbReference type="Proteomes" id="UP000663852">
    <property type="component" value="Unassembled WGS sequence"/>
</dbReference>
<evidence type="ECO:0000259" key="6">
    <source>
        <dbReference type="PROSITE" id="PS50262"/>
    </source>
</evidence>
<accession>A0A815TEY7</accession>
<name>A0A815TEY7_ADIRI</name>
<dbReference type="GO" id="GO:0004930">
    <property type="term" value="F:G protein-coupled receptor activity"/>
    <property type="evidence" value="ECO:0007669"/>
    <property type="project" value="InterPro"/>
</dbReference>
<dbReference type="EMBL" id="CAJNOJ010000654">
    <property type="protein sequence ID" value="CAF1504357.1"/>
    <property type="molecule type" value="Genomic_DNA"/>
</dbReference>
<feature type="transmembrane region" description="Helical" evidence="5">
    <location>
        <begin position="560"/>
        <end position="581"/>
    </location>
</feature>
<evidence type="ECO:0000313" key="9">
    <source>
        <dbReference type="Proteomes" id="UP000663828"/>
    </source>
</evidence>
<evidence type="ECO:0000313" key="8">
    <source>
        <dbReference type="EMBL" id="CAF1553137.1"/>
    </source>
</evidence>
<dbReference type="Pfam" id="PF00001">
    <property type="entry name" value="7tm_1"/>
    <property type="match status" value="1"/>
</dbReference>
<evidence type="ECO:0000313" key="7">
    <source>
        <dbReference type="EMBL" id="CAF1504357.1"/>
    </source>
</evidence>
<evidence type="ECO:0000256" key="2">
    <source>
        <dbReference type="ARBA" id="ARBA00022692"/>
    </source>
</evidence>
<dbReference type="InterPro" id="IPR017452">
    <property type="entry name" value="GPCR_Rhodpsn_7TM"/>
</dbReference>
<dbReference type="Gene3D" id="1.20.1070.10">
    <property type="entry name" value="Rhodopsin 7-helix transmembrane proteins"/>
    <property type="match status" value="1"/>
</dbReference>
<dbReference type="EMBL" id="CAJNOR010005242">
    <property type="protein sequence ID" value="CAF1553137.1"/>
    <property type="molecule type" value="Genomic_DNA"/>
</dbReference>
<keyword evidence="4 5" id="KW-0472">Membrane</keyword>
<evidence type="ECO:0000256" key="4">
    <source>
        <dbReference type="ARBA" id="ARBA00023136"/>
    </source>
</evidence>
<feature type="domain" description="G-protein coupled receptors family 1 profile" evidence="6">
    <location>
        <begin position="301"/>
        <end position="579"/>
    </location>
</feature>
<keyword evidence="2 5" id="KW-0812">Transmembrane</keyword>
<feature type="transmembrane region" description="Helical" evidence="5">
    <location>
        <begin position="283"/>
        <end position="310"/>
    </location>
</feature>
<feature type="transmembrane region" description="Helical" evidence="5">
    <location>
        <begin position="528"/>
        <end position="548"/>
    </location>
</feature>
<comment type="caution">
    <text evidence="7">The sequence shown here is derived from an EMBL/GenBank/DDBJ whole genome shotgun (WGS) entry which is preliminary data.</text>
</comment>
<dbReference type="AlphaFoldDB" id="A0A815TEY7"/>
<organism evidence="7 10">
    <name type="scientific">Adineta ricciae</name>
    <name type="common">Rotifer</name>
    <dbReference type="NCBI Taxonomy" id="249248"/>
    <lineage>
        <taxon>Eukaryota</taxon>
        <taxon>Metazoa</taxon>
        <taxon>Spiralia</taxon>
        <taxon>Gnathifera</taxon>
        <taxon>Rotifera</taxon>
        <taxon>Eurotatoria</taxon>
        <taxon>Bdelloidea</taxon>
        <taxon>Adinetida</taxon>
        <taxon>Adinetidae</taxon>
        <taxon>Adineta</taxon>
    </lineage>
</organism>
<evidence type="ECO:0000313" key="10">
    <source>
        <dbReference type="Proteomes" id="UP000663852"/>
    </source>
</evidence>
<protein>
    <recommendedName>
        <fullName evidence="6">G-protein coupled receptors family 1 profile domain-containing protein</fullName>
    </recommendedName>
</protein>
<feature type="transmembrane region" description="Helical" evidence="5">
    <location>
        <begin position="477"/>
        <end position="502"/>
    </location>
</feature>
<keyword evidence="3 5" id="KW-1133">Transmembrane helix</keyword>
<dbReference type="GO" id="GO:0016020">
    <property type="term" value="C:membrane"/>
    <property type="evidence" value="ECO:0007669"/>
    <property type="project" value="UniProtKB-SubCell"/>
</dbReference>
<keyword evidence="9" id="KW-1185">Reference proteome</keyword>
<reference evidence="7" key="1">
    <citation type="submission" date="2021-02" db="EMBL/GenBank/DDBJ databases">
        <authorList>
            <person name="Nowell W R."/>
        </authorList>
    </citation>
    <scope>NUCLEOTIDE SEQUENCE</scope>
</reference>
<dbReference type="Proteomes" id="UP000663828">
    <property type="component" value="Unassembled WGS sequence"/>
</dbReference>
<feature type="transmembrane region" description="Helical" evidence="5">
    <location>
        <begin position="407"/>
        <end position="425"/>
    </location>
</feature>
<evidence type="ECO:0000256" key="3">
    <source>
        <dbReference type="ARBA" id="ARBA00022989"/>
    </source>
</evidence>
<sequence>MYFRQCNHKKFYYETLEIFVSDTCYYTILSSSNDNTDLYGYLYENHFNPLALRKNLLAENNDRSEINRQFKLEVPLYVNITYILVITTYSPKDIGEFKLNFIGWKNINIKRQTLPLNNYVNYSSEFTSTSAMYYRDCQIPKCYYETLEINVITTGIYVISSESDMHMYGYIYKHDFDPLKTSKNLYLEHNGTCNDYQLKFITNLNNYTKYILVITTFSPYTMGKYSIFISGPNNVSLTHFHPKFRNCIVGDQCNFYVKSIGLTLDDILHDELRSNKPLSTQPISIKLSATLTIIMFVAGLINSVLSFLTFKSKDAQQVGCGLYLLASSITSLLTIIMFIIKFWFLVITRRNVSIINPAVFQGGCKSIETLLKLFLYFDNWLNACVAVERAFHVYIGINVDKKKSRRIARWIILILPFCILGTLVHEPIFRKSFQYPLEINKNKSNQTYTNITNEVTTDQPVQCITEYPRSIQNYNTIILFFHLVVPFIANLFSALFIIFGAARQRSKIHKSRKYKDLVREQFHEHKQLIISPIILLILSSPRLIIALLPGCIKITQHLWIYLLAYFISFIPSVLIFMIFVYPSEMYMKAFKQSLTINCWQTRRK</sequence>
<evidence type="ECO:0000256" key="1">
    <source>
        <dbReference type="ARBA" id="ARBA00004370"/>
    </source>
</evidence>
<evidence type="ECO:0000256" key="5">
    <source>
        <dbReference type="SAM" id="Phobius"/>
    </source>
</evidence>
<feature type="transmembrane region" description="Helical" evidence="5">
    <location>
        <begin position="322"/>
        <end position="346"/>
    </location>
</feature>
<dbReference type="SUPFAM" id="SSF81321">
    <property type="entry name" value="Family A G protein-coupled receptor-like"/>
    <property type="match status" value="1"/>
</dbReference>
<dbReference type="PROSITE" id="PS50262">
    <property type="entry name" value="G_PROTEIN_RECEP_F1_2"/>
    <property type="match status" value="1"/>
</dbReference>
<proteinExistence type="predicted"/>